<keyword evidence="3" id="KW-1185">Reference proteome</keyword>
<dbReference type="EMBL" id="FQYU01000002">
    <property type="protein sequence ID" value="SHJ02310.1"/>
    <property type="molecule type" value="Genomic_DNA"/>
</dbReference>
<name>A0A1M6FXF9_9FLAO</name>
<evidence type="ECO:0000259" key="1">
    <source>
        <dbReference type="Pfam" id="PF00248"/>
    </source>
</evidence>
<sequence length="307" mass="34555">MKNYSRRQAIKSISSLTAGTLVWPQYALEAKKEMGHRKIPSTGELLPLVGLGTWQSFDAGNDQDLRKQLTKVLLEMYKKGGRLIDSSPMYGSSEKVVGDLTSKLRVQDSFFYATKVWTSGKQAGVDQIAQSMQKMKRSKMDLIQIHNLVDWKTHLATLKEMKAQGQIGYWGVTHYTDSSHAALAKVIKDERPDFVQFNYSIMGRHAEKFLLNTAKEQGTAVIINRPFEGGSLFRKTKGKALPPWCAELEIASWAQYFLKYILSEEAVNCVIPGTSKPHHVVDNMMAGHGKLPNLSERKKMLAYIKSI</sequence>
<organism evidence="2 3">
    <name type="scientific">Pseudozobellia thermophila</name>
    <dbReference type="NCBI Taxonomy" id="192903"/>
    <lineage>
        <taxon>Bacteria</taxon>
        <taxon>Pseudomonadati</taxon>
        <taxon>Bacteroidota</taxon>
        <taxon>Flavobacteriia</taxon>
        <taxon>Flavobacteriales</taxon>
        <taxon>Flavobacteriaceae</taxon>
        <taxon>Pseudozobellia</taxon>
    </lineage>
</organism>
<dbReference type="InterPro" id="IPR023210">
    <property type="entry name" value="NADP_OxRdtase_dom"/>
</dbReference>
<dbReference type="Proteomes" id="UP000184543">
    <property type="component" value="Unassembled WGS sequence"/>
</dbReference>
<evidence type="ECO:0000313" key="3">
    <source>
        <dbReference type="Proteomes" id="UP000184543"/>
    </source>
</evidence>
<protein>
    <submittedName>
        <fullName evidence="2">Aldo/keto reductase</fullName>
    </submittedName>
</protein>
<dbReference type="Pfam" id="PF00248">
    <property type="entry name" value="Aldo_ket_red"/>
    <property type="match status" value="1"/>
</dbReference>
<dbReference type="PANTHER" id="PTHR43312">
    <property type="entry name" value="D-THREO-ALDOSE 1-DEHYDROGENASE"/>
    <property type="match status" value="1"/>
</dbReference>
<dbReference type="STRING" id="192903.SAMN04488513_102589"/>
<dbReference type="InterPro" id="IPR053135">
    <property type="entry name" value="AKR2_Oxidoreductase"/>
</dbReference>
<dbReference type="PANTHER" id="PTHR43312:SF1">
    <property type="entry name" value="NADP-DEPENDENT OXIDOREDUCTASE DOMAIN-CONTAINING PROTEIN"/>
    <property type="match status" value="1"/>
</dbReference>
<proteinExistence type="predicted"/>
<accession>A0A1M6FXF9</accession>
<dbReference type="OrthoDB" id="9773828at2"/>
<dbReference type="InterPro" id="IPR036812">
    <property type="entry name" value="NAD(P)_OxRdtase_dom_sf"/>
</dbReference>
<dbReference type="RefSeq" id="WP_072991567.1">
    <property type="nucleotide sequence ID" value="NZ_FQYU01000002.1"/>
</dbReference>
<reference evidence="3" key="1">
    <citation type="submission" date="2016-11" db="EMBL/GenBank/DDBJ databases">
        <authorList>
            <person name="Varghese N."/>
            <person name="Submissions S."/>
        </authorList>
    </citation>
    <scope>NUCLEOTIDE SEQUENCE [LARGE SCALE GENOMIC DNA]</scope>
    <source>
        <strain evidence="3">DSM 19858</strain>
    </source>
</reference>
<dbReference type="Gene3D" id="3.20.20.100">
    <property type="entry name" value="NADP-dependent oxidoreductase domain"/>
    <property type="match status" value="1"/>
</dbReference>
<evidence type="ECO:0000313" key="2">
    <source>
        <dbReference type="EMBL" id="SHJ02310.1"/>
    </source>
</evidence>
<dbReference type="SUPFAM" id="SSF51430">
    <property type="entry name" value="NAD(P)-linked oxidoreductase"/>
    <property type="match status" value="1"/>
</dbReference>
<dbReference type="AlphaFoldDB" id="A0A1M6FXF9"/>
<dbReference type="CDD" id="cd19095">
    <property type="entry name" value="AKR_PA4992-like"/>
    <property type="match status" value="1"/>
</dbReference>
<gene>
    <name evidence="2" type="ORF">SAMN04488513_102589</name>
</gene>
<feature type="domain" description="NADP-dependent oxidoreductase" evidence="1">
    <location>
        <begin position="49"/>
        <end position="291"/>
    </location>
</feature>